<dbReference type="Proteomes" id="UP000323646">
    <property type="component" value="Unassembled WGS sequence"/>
</dbReference>
<dbReference type="InterPro" id="IPR024523">
    <property type="entry name" value="DUF3793"/>
</dbReference>
<protein>
    <submittedName>
        <fullName evidence="1">DUF3793 family protein</fullName>
    </submittedName>
</protein>
<comment type="caution">
    <text evidence="1">The sequence shown here is derived from an EMBL/GenBank/DDBJ whole genome shotgun (WGS) entry which is preliminary data.</text>
</comment>
<dbReference type="OrthoDB" id="5393676at2"/>
<evidence type="ECO:0000313" key="1">
    <source>
        <dbReference type="EMBL" id="TYZ25077.1"/>
    </source>
</evidence>
<accession>A0A5D6WAX0</accession>
<dbReference type="AlphaFoldDB" id="A0A5D6WAX0"/>
<keyword evidence="2" id="KW-1185">Reference proteome</keyword>
<evidence type="ECO:0000313" key="2">
    <source>
        <dbReference type="Proteomes" id="UP000323646"/>
    </source>
</evidence>
<dbReference type="Pfam" id="PF12672">
    <property type="entry name" value="DUF3793"/>
    <property type="match status" value="1"/>
</dbReference>
<proteinExistence type="predicted"/>
<reference evidence="1 2" key="1">
    <citation type="submission" date="2019-08" db="EMBL/GenBank/DDBJ databases">
        <title>Selenomonas sp. mPRGC5 and Selenomonas sp. mPRGC8 isolated from ruminal fluid of dairy goat (Capra hircus).</title>
        <authorList>
            <person name="Poothong S."/>
            <person name="Nuengjamnong C."/>
            <person name="Tanasupawat S."/>
        </authorList>
    </citation>
    <scope>NUCLEOTIDE SEQUENCE [LARGE SCALE GENOMIC DNA]</scope>
    <source>
        <strain evidence="2">mPRGC5</strain>
    </source>
</reference>
<name>A0A5D6WAX0_9FIRM</name>
<sequence length="188" mass="22092">MAKEDFEQVMGMHAAPMLWGVKAANMVSFRKSSFDDFDALLESYAPCFRCKGISVFRVSEGEEYVLLLFYREEAMWRTLHQPKAMKLLERFGYRREDTLDELLERLKIRMQVRKTFPHEVGLFLGYPPDDVAGFIENKGQNYAFSGYWKVYANAQRTKALFDLYTDCSQNFCLELEKGRRFEELVRAV</sequence>
<organism evidence="1 2">
    <name type="scientific">Selenomonas ruminis</name>
    <dbReference type="NCBI Taxonomy" id="2593411"/>
    <lineage>
        <taxon>Bacteria</taxon>
        <taxon>Bacillati</taxon>
        <taxon>Bacillota</taxon>
        <taxon>Negativicutes</taxon>
        <taxon>Selenomonadales</taxon>
        <taxon>Selenomonadaceae</taxon>
        <taxon>Selenomonas</taxon>
    </lineage>
</organism>
<dbReference type="EMBL" id="VTOY01000001">
    <property type="protein sequence ID" value="TYZ25077.1"/>
    <property type="molecule type" value="Genomic_DNA"/>
</dbReference>
<gene>
    <name evidence="1" type="ORF">FZ040_03360</name>
</gene>
<dbReference type="RefSeq" id="WP_149170690.1">
    <property type="nucleotide sequence ID" value="NZ_VTOY01000001.1"/>
</dbReference>